<evidence type="ECO:0000256" key="5">
    <source>
        <dbReference type="ARBA" id="ARBA00022833"/>
    </source>
</evidence>
<organism evidence="11 12">
    <name type="scientific">Channa argus</name>
    <name type="common">Northern snakehead</name>
    <name type="synonym">Ophicephalus argus</name>
    <dbReference type="NCBI Taxonomy" id="215402"/>
    <lineage>
        <taxon>Eukaryota</taxon>
        <taxon>Metazoa</taxon>
        <taxon>Chordata</taxon>
        <taxon>Craniata</taxon>
        <taxon>Vertebrata</taxon>
        <taxon>Euteleostomi</taxon>
        <taxon>Actinopterygii</taxon>
        <taxon>Neopterygii</taxon>
        <taxon>Teleostei</taxon>
        <taxon>Neoteleostei</taxon>
        <taxon>Acanthomorphata</taxon>
        <taxon>Anabantaria</taxon>
        <taxon>Anabantiformes</taxon>
        <taxon>Channoidei</taxon>
        <taxon>Channidae</taxon>
        <taxon>Channa</taxon>
    </lineage>
</organism>
<dbReference type="SUPFAM" id="SSF57667">
    <property type="entry name" value="beta-beta-alpha zinc fingers"/>
    <property type="match status" value="3"/>
</dbReference>
<dbReference type="EMBL" id="CM015712">
    <property type="protein sequence ID" value="KAF3706855.1"/>
    <property type="molecule type" value="Genomic_DNA"/>
</dbReference>
<evidence type="ECO:0000256" key="2">
    <source>
        <dbReference type="ARBA" id="ARBA00022723"/>
    </source>
</evidence>
<dbReference type="FunFam" id="3.30.160.60:FF:001344">
    <property type="entry name" value="Zinc finger protein 16 like"/>
    <property type="match status" value="1"/>
</dbReference>
<evidence type="ECO:0000256" key="1">
    <source>
        <dbReference type="ARBA" id="ARBA00004123"/>
    </source>
</evidence>
<evidence type="ECO:0000259" key="10">
    <source>
        <dbReference type="PROSITE" id="PS50157"/>
    </source>
</evidence>
<dbReference type="InterPro" id="IPR050331">
    <property type="entry name" value="Zinc_finger"/>
</dbReference>
<dbReference type="PANTHER" id="PTHR16515">
    <property type="entry name" value="PR DOMAIN ZINC FINGER PROTEIN"/>
    <property type="match status" value="1"/>
</dbReference>
<evidence type="ECO:0000313" key="12">
    <source>
        <dbReference type="Proteomes" id="UP000503349"/>
    </source>
</evidence>
<dbReference type="Gene3D" id="3.30.160.60">
    <property type="entry name" value="Classic Zinc Finger"/>
    <property type="match status" value="5"/>
</dbReference>
<name>A0A6G1QWF1_CHAAH</name>
<dbReference type="SMART" id="SM00355">
    <property type="entry name" value="ZnF_C2H2"/>
    <property type="match status" value="5"/>
</dbReference>
<evidence type="ECO:0000256" key="7">
    <source>
        <dbReference type="ARBA" id="ARBA00023242"/>
    </source>
</evidence>
<dbReference type="FunFam" id="3.30.160.60:FF:001527">
    <property type="entry name" value="Zinc finger protein"/>
    <property type="match status" value="1"/>
</dbReference>
<reference evidence="11 12" key="1">
    <citation type="submission" date="2019-02" db="EMBL/GenBank/DDBJ databases">
        <title>Opniocepnalus argus genome.</title>
        <authorList>
            <person name="Zhou C."/>
            <person name="Xiao S."/>
        </authorList>
    </citation>
    <scope>NUCLEOTIDE SEQUENCE [LARGE SCALE GENOMIC DNA]</scope>
    <source>
        <strain evidence="11">OARG1902GOOAL</strain>
        <tissue evidence="11">Muscle</tissue>
    </source>
</reference>
<feature type="domain" description="C2H2-type" evidence="10">
    <location>
        <begin position="236"/>
        <end position="263"/>
    </location>
</feature>
<dbReference type="Pfam" id="PF00096">
    <property type="entry name" value="zf-C2H2"/>
    <property type="match status" value="5"/>
</dbReference>
<dbReference type="PROSITE" id="PS00028">
    <property type="entry name" value="ZINC_FINGER_C2H2_1"/>
    <property type="match status" value="4"/>
</dbReference>
<keyword evidence="6" id="KW-0238">DNA-binding</keyword>
<evidence type="ECO:0000256" key="8">
    <source>
        <dbReference type="PROSITE-ProRule" id="PRU00042"/>
    </source>
</evidence>
<dbReference type="FunFam" id="3.30.160.60:FF:001465">
    <property type="entry name" value="Zinc finger protein 560"/>
    <property type="match status" value="1"/>
</dbReference>
<feature type="domain" description="C2H2-type" evidence="10">
    <location>
        <begin position="292"/>
        <end position="319"/>
    </location>
</feature>
<keyword evidence="5" id="KW-0862">Zinc</keyword>
<reference evidence="12" key="2">
    <citation type="submission" date="2019-02" db="EMBL/GenBank/DDBJ databases">
        <title>Opniocepnalus argus Var Kimnra genome.</title>
        <authorList>
            <person name="Zhou C."/>
            <person name="Xiao S."/>
        </authorList>
    </citation>
    <scope>NUCLEOTIDE SEQUENCE [LARGE SCALE GENOMIC DNA]</scope>
</reference>
<feature type="region of interest" description="Disordered" evidence="9">
    <location>
        <begin position="86"/>
        <end position="114"/>
    </location>
</feature>
<feature type="domain" description="C2H2-type" evidence="10">
    <location>
        <begin position="320"/>
        <end position="347"/>
    </location>
</feature>
<dbReference type="PROSITE" id="PS50157">
    <property type="entry name" value="ZINC_FINGER_C2H2_2"/>
    <property type="match status" value="5"/>
</dbReference>
<keyword evidence="4 8" id="KW-0863">Zinc-finger</keyword>
<gene>
    <name evidence="11" type="ORF">EXN66_Car000025</name>
</gene>
<keyword evidence="12" id="KW-1185">Reference proteome</keyword>
<dbReference type="GO" id="GO:0008270">
    <property type="term" value="F:zinc ion binding"/>
    <property type="evidence" value="ECO:0007669"/>
    <property type="project" value="UniProtKB-KW"/>
</dbReference>
<evidence type="ECO:0000256" key="6">
    <source>
        <dbReference type="ARBA" id="ARBA00023125"/>
    </source>
</evidence>
<dbReference type="InterPro" id="IPR036236">
    <property type="entry name" value="Znf_C2H2_sf"/>
</dbReference>
<keyword evidence="3" id="KW-0677">Repeat</keyword>
<accession>A0A6G1QWF1</accession>
<evidence type="ECO:0000256" key="4">
    <source>
        <dbReference type="ARBA" id="ARBA00022771"/>
    </source>
</evidence>
<dbReference type="Proteomes" id="UP000503349">
    <property type="component" value="Chromosome 1"/>
</dbReference>
<feature type="domain" description="C2H2-type" evidence="10">
    <location>
        <begin position="264"/>
        <end position="291"/>
    </location>
</feature>
<dbReference type="GO" id="GO:0000122">
    <property type="term" value="P:negative regulation of transcription by RNA polymerase II"/>
    <property type="evidence" value="ECO:0007669"/>
    <property type="project" value="UniProtKB-ARBA"/>
</dbReference>
<dbReference type="AlphaFoldDB" id="A0A6G1QWF1"/>
<dbReference type="GO" id="GO:0003677">
    <property type="term" value="F:DNA binding"/>
    <property type="evidence" value="ECO:0007669"/>
    <property type="project" value="UniProtKB-KW"/>
</dbReference>
<dbReference type="FunFam" id="3.30.160.60:FF:000557">
    <property type="entry name" value="zinc finger and SCAN domain-containing protein 29"/>
    <property type="match status" value="1"/>
</dbReference>
<evidence type="ECO:0000256" key="9">
    <source>
        <dbReference type="SAM" id="MobiDB-lite"/>
    </source>
</evidence>
<keyword evidence="7" id="KW-0539">Nucleus</keyword>
<evidence type="ECO:0000313" key="11">
    <source>
        <dbReference type="EMBL" id="KAF3706855.1"/>
    </source>
</evidence>
<dbReference type="FunFam" id="3.30.160.60:FF:002343">
    <property type="entry name" value="Zinc finger protein 33A"/>
    <property type="match status" value="1"/>
</dbReference>
<dbReference type="InterPro" id="IPR013087">
    <property type="entry name" value="Znf_C2H2_type"/>
</dbReference>
<keyword evidence="2" id="KW-0479">Metal-binding</keyword>
<proteinExistence type="predicted"/>
<dbReference type="PANTHER" id="PTHR16515:SF55">
    <property type="entry name" value="C2H2-TYPE DOMAIN-CONTAINING PROTEIN"/>
    <property type="match status" value="1"/>
</dbReference>
<sequence>MSKVQMLRAFVNQRLSAAAEEIFELFERTIAEYEQHLYRSQGDRERLREHLDSAVDLHGADTQQMLVGEAEVFSQQHDWNTNLEHVDQPEMSHIKEEQKEPWSSQEEERSQKLRETTGITEFSFFPATVKSENDEKSQSSELHQCLTAKKSEAELPEAASNGDSHRGSELAKNLLPYRHLEPNRDHDISHYSEHVSAETNDCAETRGSYLASYLNVLRNSDVNVSDSISNSVKKSFSCADCGKTFASKGNLKTHMTCHTGEKPFVCPMCGKRFRQNSNMVTHVRIHTAERPFTCTICKASFTQRGTLHQHMRIHTGEKPYSCSMCGKRFTQKGSVTQHMTVHTGEKPFNCSVCGKRFDRPSLIRNHRCVYATDA</sequence>
<feature type="domain" description="C2H2-type" evidence="10">
    <location>
        <begin position="348"/>
        <end position="374"/>
    </location>
</feature>
<evidence type="ECO:0000256" key="3">
    <source>
        <dbReference type="ARBA" id="ARBA00022737"/>
    </source>
</evidence>
<protein>
    <submittedName>
        <fullName evidence="11">Gastrula zinc finger protein XlCGF57.1</fullName>
    </submittedName>
</protein>
<comment type="subcellular location">
    <subcellularLocation>
        <location evidence="1">Nucleus</location>
    </subcellularLocation>
</comment>
<dbReference type="GO" id="GO:0005634">
    <property type="term" value="C:nucleus"/>
    <property type="evidence" value="ECO:0007669"/>
    <property type="project" value="UniProtKB-SubCell"/>
</dbReference>